<sequence length="271" mass="28645">MPSPGKSSAIQAKDKDGGSDAPTQPIRVLGTPQAQALRHTHPVLLLSLFALRFKALVADPVPTMYNSLPALVAIQTAYAIICLPAAGSQGAKPARKPRPGEKKKPGSDVSGPNITVTTLVALVLSLVAAAALHAVFVLFGAPFLTHLPHTFLCAAYLSLLGLFPLFYTRGLADAEWLEILGARAPLDEAFGGLAGACVGAWLGAVPIPLDWDREWQKWPVTILCGLFAGEWRSADAPRHAYEVQPPRRTPSAWALEVQGAVQPSPGLAMTS</sequence>
<name>A0ABY0H2G1_9PEZI</name>
<evidence type="ECO:0000256" key="5">
    <source>
        <dbReference type="ARBA" id="ARBA00022824"/>
    </source>
</evidence>
<organism evidence="10 11">
    <name type="scientific">Monosporascus cannonballus</name>
    <dbReference type="NCBI Taxonomy" id="155416"/>
    <lineage>
        <taxon>Eukaryota</taxon>
        <taxon>Fungi</taxon>
        <taxon>Dikarya</taxon>
        <taxon>Ascomycota</taxon>
        <taxon>Pezizomycotina</taxon>
        <taxon>Sordariomycetes</taxon>
        <taxon>Xylariomycetidae</taxon>
        <taxon>Xylariales</taxon>
        <taxon>Xylariales incertae sedis</taxon>
        <taxon>Monosporascus</taxon>
    </lineage>
</organism>
<feature type="transmembrane region" description="Helical" evidence="9">
    <location>
        <begin position="151"/>
        <end position="169"/>
    </location>
</feature>
<feature type="compositionally biased region" description="Polar residues" evidence="8">
    <location>
        <begin position="1"/>
        <end position="10"/>
    </location>
</feature>
<comment type="subcellular location">
    <subcellularLocation>
        <location evidence="1">Endoplasmic reticulum membrane</location>
        <topology evidence="1">Multi-pass membrane protein</topology>
    </subcellularLocation>
</comment>
<proteinExistence type="predicted"/>
<comment type="pathway">
    <text evidence="2">Glycolipid biosynthesis; glycosylphosphatidylinositol-anchor biosynthesis.</text>
</comment>
<protein>
    <recommendedName>
        <fullName evidence="12">Glycosylphosphatidylinositol anchor biosynthesis protein 11</fullName>
    </recommendedName>
</protein>
<evidence type="ECO:0000256" key="2">
    <source>
        <dbReference type="ARBA" id="ARBA00004687"/>
    </source>
</evidence>
<evidence type="ECO:0000256" key="9">
    <source>
        <dbReference type="SAM" id="Phobius"/>
    </source>
</evidence>
<dbReference type="InterPro" id="IPR009580">
    <property type="entry name" value="GPI_biosynthesis_protein_Pig-F"/>
</dbReference>
<dbReference type="Proteomes" id="UP000294003">
    <property type="component" value="Unassembled WGS sequence"/>
</dbReference>
<keyword evidence="11" id="KW-1185">Reference proteome</keyword>
<feature type="transmembrane region" description="Helical" evidence="9">
    <location>
        <begin position="114"/>
        <end position="139"/>
    </location>
</feature>
<evidence type="ECO:0000256" key="7">
    <source>
        <dbReference type="ARBA" id="ARBA00023136"/>
    </source>
</evidence>
<keyword evidence="4 9" id="KW-0812">Transmembrane</keyword>
<evidence type="ECO:0000256" key="3">
    <source>
        <dbReference type="ARBA" id="ARBA00022502"/>
    </source>
</evidence>
<evidence type="ECO:0008006" key="12">
    <source>
        <dbReference type="Google" id="ProtNLM"/>
    </source>
</evidence>
<evidence type="ECO:0000313" key="10">
    <source>
        <dbReference type="EMBL" id="RYO83123.1"/>
    </source>
</evidence>
<gene>
    <name evidence="10" type="ORF">DL762_006291</name>
</gene>
<reference evidence="10 11" key="1">
    <citation type="submission" date="2018-06" db="EMBL/GenBank/DDBJ databases">
        <title>Complete Genomes of Monosporascus.</title>
        <authorList>
            <person name="Robinson A.J."/>
            <person name="Natvig D.O."/>
        </authorList>
    </citation>
    <scope>NUCLEOTIDE SEQUENCE [LARGE SCALE GENOMIC DNA]</scope>
    <source>
        <strain evidence="10 11">CBS 609.92</strain>
    </source>
</reference>
<evidence type="ECO:0000256" key="1">
    <source>
        <dbReference type="ARBA" id="ARBA00004477"/>
    </source>
</evidence>
<feature type="region of interest" description="Disordered" evidence="8">
    <location>
        <begin position="88"/>
        <end position="109"/>
    </location>
</feature>
<feature type="region of interest" description="Disordered" evidence="8">
    <location>
        <begin position="1"/>
        <end position="26"/>
    </location>
</feature>
<evidence type="ECO:0000313" key="11">
    <source>
        <dbReference type="Proteomes" id="UP000294003"/>
    </source>
</evidence>
<dbReference type="Pfam" id="PF06699">
    <property type="entry name" value="PIG-F"/>
    <property type="match status" value="1"/>
</dbReference>
<comment type="caution">
    <text evidence="10">The sequence shown here is derived from an EMBL/GenBank/DDBJ whole genome shotgun (WGS) entry which is preliminary data.</text>
</comment>
<accession>A0ABY0H2G1</accession>
<keyword evidence="5" id="KW-0256">Endoplasmic reticulum</keyword>
<evidence type="ECO:0000256" key="8">
    <source>
        <dbReference type="SAM" id="MobiDB-lite"/>
    </source>
</evidence>
<keyword evidence="3" id="KW-0337">GPI-anchor biosynthesis</keyword>
<keyword evidence="7 9" id="KW-0472">Membrane</keyword>
<evidence type="ECO:0000256" key="4">
    <source>
        <dbReference type="ARBA" id="ARBA00022692"/>
    </source>
</evidence>
<keyword evidence="6 9" id="KW-1133">Transmembrane helix</keyword>
<evidence type="ECO:0000256" key="6">
    <source>
        <dbReference type="ARBA" id="ARBA00022989"/>
    </source>
</evidence>
<dbReference type="EMBL" id="QJNS01000196">
    <property type="protein sequence ID" value="RYO83123.1"/>
    <property type="molecule type" value="Genomic_DNA"/>
</dbReference>